<proteinExistence type="predicted"/>
<dbReference type="KEGG" id="dps:DP1553"/>
<dbReference type="eggNOG" id="COG1776">
    <property type="taxonomic scope" value="Bacteria"/>
</dbReference>
<dbReference type="STRING" id="177439.DP1553"/>
<dbReference type="Gene3D" id="3.40.1550.10">
    <property type="entry name" value="CheC-like"/>
    <property type="match status" value="1"/>
</dbReference>
<evidence type="ECO:0000313" key="3">
    <source>
        <dbReference type="Proteomes" id="UP000000602"/>
    </source>
</evidence>
<gene>
    <name evidence="2" type="ordered locus">DP1553</name>
</gene>
<dbReference type="InterPro" id="IPR028976">
    <property type="entry name" value="CheC-like_sf"/>
</dbReference>
<dbReference type="HOGENOM" id="CLU_087860_1_0_7"/>
<name>Q6AMZ2_DESPS</name>
<dbReference type="RefSeq" id="WP_011188794.1">
    <property type="nucleotide sequence ID" value="NC_006138.1"/>
</dbReference>
<dbReference type="PANTHER" id="PTHR43484:SF1">
    <property type="entry name" value="FLAGELLAR MOTOR SWITCH PROTEIN FLIN"/>
    <property type="match status" value="1"/>
</dbReference>
<organism evidence="2 3">
    <name type="scientific">Desulfotalea psychrophila (strain LSv54 / DSM 12343)</name>
    <dbReference type="NCBI Taxonomy" id="177439"/>
    <lineage>
        <taxon>Bacteria</taxon>
        <taxon>Pseudomonadati</taxon>
        <taxon>Thermodesulfobacteriota</taxon>
        <taxon>Desulfobulbia</taxon>
        <taxon>Desulfobulbales</taxon>
        <taxon>Desulfocapsaceae</taxon>
        <taxon>Desulfotalea</taxon>
    </lineage>
</organism>
<dbReference type="InterPro" id="IPR051469">
    <property type="entry name" value="FliN/MopA/SpaO"/>
</dbReference>
<dbReference type="AlphaFoldDB" id="Q6AMZ2"/>
<sequence>MIGDDLKDVLEELTNISFGSATATIADLFDNFATLHVPTIDFVDLERVNEFIVGSNDNKFYVSSQQFKGTFHGEVVLVIDPESGKNMHTIIDKDEEFEENEVQQNILEISNILSSSCIGKLAEMLDTEVAFAPPSIDFTNFIIRANHASQFNKVIVISTILAFEELNINGKLIILFSDEMFAWLENALNDFMENI</sequence>
<evidence type="ECO:0000313" key="2">
    <source>
        <dbReference type="EMBL" id="CAG36282.1"/>
    </source>
</evidence>
<dbReference type="PANTHER" id="PTHR43484">
    <property type="match status" value="1"/>
</dbReference>
<evidence type="ECO:0008006" key="4">
    <source>
        <dbReference type="Google" id="ProtNLM"/>
    </source>
</evidence>
<keyword evidence="1" id="KW-0145">Chemotaxis</keyword>
<dbReference type="CDD" id="cd17910">
    <property type="entry name" value="CheC_ClassII"/>
    <property type="match status" value="1"/>
</dbReference>
<accession>Q6AMZ2</accession>
<protein>
    <recommendedName>
        <fullName evidence="4">Chemotaxis protein CheC</fullName>
    </recommendedName>
</protein>
<dbReference type="Proteomes" id="UP000000602">
    <property type="component" value="Chromosome"/>
</dbReference>
<dbReference type="OrthoDB" id="9812187at2"/>
<dbReference type="EMBL" id="CR522870">
    <property type="protein sequence ID" value="CAG36282.1"/>
    <property type="molecule type" value="Genomic_DNA"/>
</dbReference>
<evidence type="ECO:0000256" key="1">
    <source>
        <dbReference type="ARBA" id="ARBA00022500"/>
    </source>
</evidence>
<dbReference type="GO" id="GO:0006935">
    <property type="term" value="P:chemotaxis"/>
    <property type="evidence" value="ECO:0007669"/>
    <property type="project" value="UniProtKB-KW"/>
</dbReference>
<dbReference type="SUPFAM" id="SSF103039">
    <property type="entry name" value="CheC-like"/>
    <property type="match status" value="1"/>
</dbReference>
<keyword evidence="3" id="KW-1185">Reference proteome</keyword>
<reference evidence="3" key="1">
    <citation type="journal article" date="2004" name="Environ. Microbiol.">
        <title>The genome of Desulfotalea psychrophila, a sulfate-reducing bacterium from permanently cold Arctic sediments.</title>
        <authorList>
            <person name="Rabus R."/>
            <person name="Ruepp A."/>
            <person name="Frickey T."/>
            <person name="Rattei T."/>
            <person name="Fartmann B."/>
            <person name="Stark M."/>
            <person name="Bauer M."/>
            <person name="Zibat A."/>
            <person name="Lombardot T."/>
            <person name="Becker I."/>
            <person name="Amann J."/>
            <person name="Gellner K."/>
            <person name="Teeling H."/>
            <person name="Leuschner W.D."/>
            <person name="Gloeckner F.-O."/>
            <person name="Lupas A.N."/>
            <person name="Amann R."/>
            <person name="Klenk H.-P."/>
        </authorList>
    </citation>
    <scope>NUCLEOTIDE SEQUENCE [LARGE SCALE GENOMIC DNA]</scope>
    <source>
        <strain evidence="3">DSM 12343 / LSv54</strain>
    </source>
</reference>